<dbReference type="EMBL" id="JBJVNE010000016">
    <property type="protein sequence ID" value="MFM9650350.1"/>
    <property type="molecule type" value="Genomic_DNA"/>
</dbReference>
<dbReference type="PANTHER" id="PTHR43374:SF1">
    <property type="entry name" value="FLAVIN PRENYLTRANSFERASE PAD1, MITOCHONDRIAL"/>
    <property type="match status" value="1"/>
</dbReference>
<dbReference type="InterPro" id="IPR003382">
    <property type="entry name" value="Flavoprotein"/>
</dbReference>
<dbReference type="EC" id="2.5.1.129" evidence="5"/>
<evidence type="ECO:0000313" key="8">
    <source>
        <dbReference type="EMBL" id="MFM9650350.1"/>
    </source>
</evidence>
<evidence type="ECO:0000256" key="2">
    <source>
        <dbReference type="ARBA" id="ARBA00022630"/>
    </source>
</evidence>
<dbReference type="Gene3D" id="3.40.50.1950">
    <property type="entry name" value="Flavin prenyltransferase-like"/>
    <property type="match status" value="1"/>
</dbReference>
<comment type="function">
    <text evidence="5">Involved in the non-oxidative decarboxylation and detoxification of phenolic derivatives. Flavin prenyltransferase that catalyzes the synthesis of the prenylated FMN cofactor (prenyl-FMN) for phenolic acid decarboxylase.</text>
</comment>
<evidence type="ECO:0000256" key="5">
    <source>
        <dbReference type="HAMAP-Rule" id="MF_01986"/>
    </source>
</evidence>
<feature type="binding site" evidence="5">
    <location>
        <position position="36"/>
    </location>
    <ligand>
        <name>FMN</name>
        <dbReference type="ChEBI" id="CHEBI:58210"/>
    </ligand>
</feature>
<evidence type="ECO:0000256" key="6">
    <source>
        <dbReference type="SAM" id="MobiDB-lite"/>
    </source>
</evidence>
<dbReference type="SUPFAM" id="SSF52507">
    <property type="entry name" value="Homo-oligomeric flavin-containing Cys decarboxylases, HFCD"/>
    <property type="match status" value="1"/>
</dbReference>
<comment type="catalytic activity">
    <reaction evidence="5">
        <text>dimethylallyl phosphate + FMNH2 = prenylated FMNH2 + phosphate</text>
        <dbReference type="Rhea" id="RHEA:37743"/>
        <dbReference type="ChEBI" id="CHEBI:43474"/>
        <dbReference type="ChEBI" id="CHEBI:57618"/>
        <dbReference type="ChEBI" id="CHEBI:87467"/>
        <dbReference type="ChEBI" id="CHEBI:88052"/>
        <dbReference type="EC" id="2.5.1.129"/>
    </reaction>
</comment>
<evidence type="ECO:0000256" key="4">
    <source>
        <dbReference type="ARBA" id="ARBA00022679"/>
    </source>
</evidence>
<feature type="region of interest" description="Disordered" evidence="6">
    <location>
        <begin position="194"/>
        <end position="215"/>
    </location>
</feature>
<proteinExistence type="inferred from homology"/>
<dbReference type="NCBIfam" id="NF041206">
    <property type="entry name" value="VdcB"/>
    <property type="match status" value="1"/>
</dbReference>
<dbReference type="NCBIfam" id="NF041218">
    <property type="entry name" value="BagM_FevK"/>
    <property type="match status" value="1"/>
</dbReference>
<dbReference type="HAMAP" id="MF_01986">
    <property type="entry name" value="ubiX_pad_yclB"/>
    <property type="match status" value="1"/>
</dbReference>
<comment type="caution">
    <text evidence="8">The sequence shown here is derived from an EMBL/GenBank/DDBJ whole genome shotgun (WGS) entry which is preliminary data.</text>
</comment>
<keyword evidence="1 5" id="KW-0637">Prenyltransferase</keyword>
<reference evidence="8 9" key="1">
    <citation type="submission" date="2024-12" db="EMBL/GenBank/DDBJ databases">
        <title>Forecasting of Potato common scab and diversities of Pathogenic streptomyces spp. in china.</title>
        <authorList>
            <person name="Handique U."/>
            <person name="Wu J."/>
        </authorList>
    </citation>
    <scope>NUCLEOTIDE SEQUENCE [LARGE SCALE GENOMIC DNA]</scope>
    <source>
        <strain evidence="8 9">ZRIMU1585</strain>
    </source>
</reference>
<dbReference type="PANTHER" id="PTHR43374">
    <property type="entry name" value="FLAVIN PRENYLTRANSFERASE"/>
    <property type="match status" value="1"/>
</dbReference>
<dbReference type="Proteomes" id="UP001631993">
    <property type="component" value="Unassembled WGS sequence"/>
</dbReference>
<keyword evidence="5" id="KW-0216">Detoxification</keyword>
<sequence length="215" mass="23374">MRLIVGMTGATGAVLGVRLLTELRGHPQVETHLVLSRWARATVELETGLSGREVSALADVTYSPDDQGAAISSGSFRTDGMVIVPCSMKTLAGIRAGYAEGLMGRAADVTLKERRRMVLVPRETPLNEIHLENMLTLARMGVTIVPPMPAFYNRPESVDDIVDHIVARVLDQFGLEVAGARRWDGFPHPAARRTDLTADVPAVHRNGTKQRSARS</sequence>
<feature type="domain" description="Flavoprotein" evidence="7">
    <location>
        <begin position="1"/>
        <end position="173"/>
    </location>
</feature>
<keyword evidence="3 5" id="KW-0288">FMN</keyword>
<accession>A0ABW9IPC7</accession>
<evidence type="ECO:0000256" key="3">
    <source>
        <dbReference type="ARBA" id="ARBA00022643"/>
    </source>
</evidence>
<evidence type="ECO:0000259" key="7">
    <source>
        <dbReference type="Pfam" id="PF02441"/>
    </source>
</evidence>
<keyword evidence="9" id="KW-1185">Reference proteome</keyword>
<feature type="binding site" evidence="5">
    <location>
        <begin position="87"/>
        <end position="90"/>
    </location>
    <ligand>
        <name>FMN</name>
        <dbReference type="ChEBI" id="CHEBI:58210"/>
    </ligand>
</feature>
<feature type="binding site" evidence="5">
    <location>
        <position position="122"/>
    </location>
    <ligand>
        <name>FMN</name>
        <dbReference type="ChEBI" id="CHEBI:58210"/>
    </ligand>
</feature>
<organism evidence="8 9">
    <name type="scientific">Streptomyces galilaeus</name>
    <dbReference type="NCBI Taxonomy" id="33899"/>
    <lineage>
        <taxon>Bacteria</taxon>
        <taxon>Bacillati</taxon>
        <taxon>Actinomycetota</taxon>
        <taxon>Actinomycetes</taxon>
        <taxon>Kitasatosporales</taxon>
        <taxon>Streptomycetaceae</taxon>
        <taxon>Streptomyces</taxon>
    </lineage>
</organism>
<dbReference type="InterPro" id="IPR036551">
    <property type="entry name" value="Flavin_trans-like"/>
</dbReference>
<evidence type="ECO:0000313" key="9">
    <source>
        <dbReference type="Proteomes" id="UP001631993"/>
    </source>
</evidence>
<comment type="similarity">
    <text evidence="5">Belongs to the UbiX/PAD1 family. YclB subfamily.</text>
</comment>
<protein>
    <recommendedName>
        <fullName evidence="5">Probable UbiX-like flavin prenyltransferase</fullName>
        <ecNumber evidence="5">2.5.1.129</ecNumber>
    </recommendedName>
    <alternativeName>
        <fullName evidence="5">Phenolic acid decarboxylase subunit B</fullName>
        <shortName evidence="5">PAD</shortName>
    </alternativeName>
</protein>
<dbReference type="InterPro" id="IPR032901">
    <property type="entry name" value="UbiX_pad_YclB"/>
</dbReference>
<dbReference type="NCBIfam" id="NF004685">
    <property type="entry name" value="PRK06029.1"/>
    <property type="match status" value="1"/>
</dbReference>
<keyword evidence="5" id="KW-0058">Aromatic hydrocarbons catabolism</keyword>
<keyword evidence="2 5" id="KW-0285">Flavoprotein</keyword>
<keyword evidence="4 5" id="KW-0808">Transferase</keyword>
<evidence type="ECO:0000256" key="1">
    <source>
        <dbReference type="ARBA" id="ARBA00022602"/>
    </source>
</evidence>
<dbReference type="NCBIfam" id="TIGR00421">
    <property type="entry name" value="ubiX_pad"/>
    <property type="match status" value="1"/>
</dbReference>
<feature type="binding site" evidence="5">
    <location>
        <begin position="9"/>
        <end position="11"/>
    </location>
    <ligand>
        <name>FMN</name>
        <dbReference type="ChEBI" id="CHEBI:58210"/>
    </ligand>
</feature>
<dbReference type="Pfam" id="PF02441">
    <property type="entry name" value="Flavoprotein"/>
    <property type="match status" value="1"/>
</dbReference>
<dbReference type="InterPro" id="IPR004507">
    <property type="entry name" value="UbiX-like"/>
</dbReference>
<comment type="subunit">
    <text evidence="5">Homododecamer.</text>
</comment>
<gene>
    <name evidence="8" type="primary">bagM</name>
    <name evidence="8" type="ORF">ACKI1S_29890</name>
</gene>
<name>A0ABW9IPC7_STRGJ</name>
<dbReference type="HAMAP" id="MF_01984">
    <property type="entry name" value="ubiX_pad"/>
    <property type="match status" value="1"/>
</dbReference>
<dbReference type="RefSeq" id="WP_319181549.1">
    <property type="nucleotide sequence ID" value="NZ_JBJVMW010000012.1"/>
</dbReference>
<feature type="compositionally biased region" description="Basic residues" evidence="6">
    <location>
        <begin position="206"/>
        <end position="215"/>
    </location>
</feature>